<dbReference type="Ensembl" id="ENSNLET00000039927.1">
    <property type="protein sequence ID" value="ENSNLEP00000026385.1"/>
    <property type="gene ID" value="ENSNLEG00000031406.1"/>
</dbReference>
<reference evidence="4" key="2">
    <citation type="submission" date="2025-08" db="UniProtKB">
        <authorList>
            <consortium name="Ensembl"/>
        </authorList>
    </citation>
    <scope>IDENTIFICATION</scope>
</reference>
<organism evidence="4 5">
    <name type="scientific">Nomascus leucogenys</name>
    <name type="common">Northern white-cheeked gibbon</name>
    <name type="synonym">Hylobates leucogenys</name>
    <dbReference type="NCBI Taxonomy" id="61853"/>
    <lineage>
        <taxon>Eukaryota</taxon>
        <taxon>Metazoa</taxon>
        <taxon>Chordata</taxon>
        <taxon>Craniata</taxon>
        <taxon>Vertebrata</taxon>
        <taxon>Euteleostomi</taxon>
        <taxon>Mammalia</taxon>
        <taxon>Eutheria</taxon>
        <taxon>Euarchontoglires</taxon>
        <taxon>Primates</taxon>
        <taxon>Haplorrhini</taxon>
        <taxon>Catarrhini</taxon>
        <taxon>Hylobatidae</taxon>
        <taxon>Nomascus</taxon>
    </lineage>
</organism>
<evidence type="ECO:0000313" key="4">
    <source>
        <dbReference type="Ensembl" id="ENSNLEP00000026385.1"/>
    </source>
</evidence>
<proteinExistence type="predicted"/>
<dbReference type="PANTHER" id="PTHR13242:SF0">
    <property type="entry name" value="EUKARYOTIC TRANSLATION INITIATION FACTOR 3 SUBUNIT L"/>
    <property type="match status" value="1"/>
</dbReference>
<dbReference type="Proteomes" id="UP000001073">
    <property type="component" value="Chromosome 18"/>
</dbReference>
<protein>
    <recommendedName>
        <fullName evidence="6">PCI domain-containing protein</fullName>
    </recommendedName>
</protein>
<reference evidence="4 5" key="1">
    <citation type="submission" date="2012-10" db="EMBL/GenBank/DDBJ databases">
        <authorList>
            <consortium name="Gibbon Genome Sequencing Consortium"/>
        </authorList>
    </citation>
    <scope>NUCLEOTIDE SEQUENCE [LARGE SCALE GENOMIC DNA]</scope>
</reference>
<dbReference type="PANTHER" id="PTHR13242">
    <property type="entry name" value="EUKARYOTIC TRANSLATION INITIATION FACTOR 3"/>
    <property type="match status" value="1"/>
</dbReference>
<evidence type="ECO:0000256" key="1">
    <source>
        <dbReference type="ARBA" id="ARBA00022490"/>
    </source>
</evidence>
<evidence type="ECO:0000256" key="2">
    <source>
        <dbReference type="ARBA" id="ARBA00022540"/>
    </source>
</evidence>
<dbReference type="InterPro" id="IPR019382">
    <property type="entry name" value="eIF3l"/>
</dbReference>
<dbReference type="GO" id="GO:0005852">
    <property type="term" value="C:eukaryotic translation initiation factor 3 complex"/>
    <property type="evidence" value="ECO:0007669"/>
    <property type="project" value="InterPro"/>
</dbReference>
<keyword evidence="5" id="KW-1185">Reference proteome</keyword>
<keyword evidence="3" id="KW-0648">Protein biosynthesis</keyword>
<dbReference type="InParanoid" id="A0A2I3G2M5"/>
<dbReference type="Pfam" id="PF10255">
    <property type="entry name" value="Paf67"/>
    <property type="match status" value="1"/>
</dbReference>
<dbReference type="OMA" id="FFICQIH"/>
<dbReference type="STRING" id="61853.ENSNLEP00000026385"/>
<dbReference type="GO" id="GO:0003743">
    <property type="term" value="F:translation initiation factor activity"/>
    <property type="evidence" value="ECO:0007669"/>
    <property type="project" value="UniProtKB-KW"/>
</dbReference>
<dbReference type="GeneTree" id="ENSGT00390000000411"/>
<evidence type="ECO:0000256" key="3">
    <source>
        <dbReference type="ARBA" id="ARBA00022917"/>
    </source>
</evidence>
<dbReference type="AlphaFoldDB" id="A0A2I3G2M5"/>
<sequence>MHPMSIDESIHLQLQEKYGDKMLHMQKGVPQVYEELFSYSCPKFLSPVVPNYDNVHPNYHKEPFLQQLKVFSDEVQQQAQLSTICSFLKLYTTPVAKLAGFLDLQFRIQLPVFKHKMKNLVWTSGITTLDDEFQSASEVDFYIDKDMIHITDTKVARCYGNFFTCQIHKFEELNRTLKKMGHRP</sequence>
<accession>A0A2I3G2M5</accession>
<dbReference type="EMBL" id="ADFV01119326">
    <property type="status" value="NOT_ANNOTATED_CDS"/>
    <property type="molecule type" value="Genomic_DNA"/>
</dbReference>
<reference evidence="4" key="3">
    <citation type="submission" date="2025-09" db="UniProtKB">
        <authorList>
            <consortium name="Ensembl"/>
        </authorList>
    </citation>
    <scope>IDENTIFICATION</scope>
</reference>
<evidence type="ECO:0008006" key="6">
    <source>
        <dbReference type="Google" id="ProtNLM"/>
    </source>
</evidence>
<keyword evidence="1" id="KW-0963">Cytoplasm</keyword>
<name>A0A2I3G2M5_NOMLE</name>
<evidence type="ECO:0000313" key="5">
    <source>
        <dbReference type="Proteomes" id="UP000001073"/>
    </source>
</evidence>
<keyword evidence="2" id="KW-0396">Initiation factor</keyword>